<evidence type="ECO:0000259" key="1">
    <source>
        <dbReference type="Pfam" id="PF12680"/>
    </source>
</evidence>
<dbReference type="SUPFAM" id="SSF54427">
    <property type="entry name" value="NTF2-like"/>
    <property type="match status" value="1"/>
</dbReference>
<protein>
    <submittedName>
        <fullName evidence="2">Nuclear transport factor 2 family protein</fullName>
    </submittedName>
</protein>
<dbReference type="Pfam" id="PF12680">
    <property type="entry name" value="SnoaL_2"/>
    <property type="match status" value="1"/>
</dbReference>
<dbReference type="InterPro" id="IPR037401">
    <property type="entry name" value="SnoaL-like"/>
</dbReference>
<comment type="caution">
    <text evidence="2">The sequence shown here is derived from an EMBL/GenBank/DDBJ whole genome shotgun (WGS) entry which is preliminary data.</text>
</comment>
<dbReference type="AlphaFoldDB" id="A0A419ESQ2"/>
<gene>
    <name evidence="2" type="ORF">C4532_15815</name>
</gene>
<reference evidence="2 3" key="1">
    <citation type="journal article" date="2017" name="ISME J.">
        <title>Energy and carbon metabolisms in a deep terrestrial subsurface fluid microbial community.</title>
        <authorList>
            <person name="Momper L."/>
            <person name="Jungbluth S.P."/>
            <person name="Lee M.D."/>
            <person name="Amend J.P."/>
        </authorList>
    </citation>
    <scope>NUCLEOTIDE SEQUENCE [LARGE SCALE GENOMIC DNA]</scope>
    <source>
        <strain evidence="2">SURF_17</strain>
    </source>
</reference>
<dbReference type="Gene3D" id="3.10.450.50">
    <property type="match status" value="1"/>
</dbReference>
<organism evidence="2 3">
    <name type="scientific">Candidatus Abyssobacteria bacterium SURF_17</name>
    <dbReference type="NCBI Taxonomy" id="2093361"/>
    <lineage>
        <taxon>Bacteria</taxon>
        <taxon>Pseudomonadati</taxon>
        <taxon>Candidatus Hydrogenedentota</taxon>
        <taxon>Candidatus Abyssobacteria</taxon>
    </lineage>
</organism>
<evidence type="ECO:0000313" key="2">
    <source>
        <dbReference type="EMBL" id="RJP66630.1"/>
    </source>
</evidence>
<dbReference type="InterPro" id="IPR032710">
    <property type="entry name" value="NTF2-like_dom_sf"/>
</dbReference>
<dbReference type="Proteomes" id="UP000285961">
    <property type="component" value="Unassembled WGS sequence"/>
</dbReference>
<sequence length="131" mass="15058">MDEKKMYNLAERFLGAWNTQDVARVVAVYTDDATYVDPNTRGPVRGADALRRYLTKLFGRWKMRWSLREAYLLDGRDGCAVLWHATFQKPEGGQIVEADGMDFVKVRNERIERNEVYFDRAVLAPLLAIGA</sequence>
<proteinExistence type="predicted"/>
<accession>A0A419ESQ2</accession>
<dbReference type="EMBL" id="QZKI01000113">
    <property type="protein sequence ID" value="RJP66630.1"/>
    <property type="molecule type" value="Genomic_DNA"/>
</dbReference>
<evidence type="ECO:0000313" key="3">
    <source>
        <dbReference type="Proteomes" id="UP000285961"/>
    </source>
</evidence>
<feature type="domain" description="SnoaL-like" evidence="1">
    <location>
        <begin position="10"/>
        <end position="113"/>
    </location>
</feature>
<name>A0A419ESQ2_9BACT</name>